<dbReference type="EMBL" id="BKCJ010002077">
    <property type="protein sequence ID" value="GEU46085.1"/>
    <property type="molecule type" value="Genomic_DNA"/>
</dbReference>
<name>A0A6L2KDK3_TANCI</name>
<proteinExistence type="predicted"/>
<dbReference type="AlphaFoldDB" id="A0A6L2KDK3"/>
<gene>
    <name evidence="2" type="ORF">Tci_018063</name>
</gene>
<dbReference type="Gene3D" id="2.40.70.10">
    <property type="entry name" value="Acid Proteases"/>
    <property type="match status" value="1"/>
</dbReference>
<dbReference type="InterPro" id="IPR021109">
    <property type="entry name" value="Peptidase_aspartic_dom_sf"/>
</dbReference>
<dbReference type="GO" id="GO:0006508">
    <property type="term" value="P:proteolysis"/>
    <property type="evidence" value="ECO:0007669"/>
    <property type="project" value="InterPro"/>
</dbReference>
<evidence type="ECO:0000256" key="1">
    <source>
        <dbReference type="SAM" id="MobiDB-lite"/>
    </source>
</evidence>
<sequence length="553" mass="62925">MLRVRLNGTVQMNALADTGASVSVLPFRLYKNPRLSDHRPYHSNLSMANNTQAKSIGECQGILRKFKIDEEEDWLSCFKVGRDEDGNPKYGPMAPSFLDIKDEMEKSLAMEAYFNPFINKIVFKKLIDFLGSLSVQLKNTDLGNKGYGMYKKIKGDRVWHAKFEKATMSSHPNPLISKYIKRNNKGTINYNLQPVTNAYLKWALIHRLGSKERCQKRDMWMMNALEESHGINLAWVIVEHLCKHAPGIKENSVICGGHYVTKIAKSLGYLVNKEVEKCLESIECYEVGGSSTTMQEDNDDAAVSEQRVHTDDDMGNMEPLPPREQRHPFLRYQGLEYSDQDIADFEERLERIHNKDTYRVQVLDFKSMLEMMRDVLYARMRMKHRHGDEVVVFSSQAWSKVFETRGPLVRELILEFLSTLRFGERGISTNGDFLGPPPSYTLIRDPVLRLCQRMMAHSVAGMSQAPKKVTMTDFFYSRGLDVGSVNIPYLISKEVCCWEEEWGSYLRHLGLVPTGPARQEGDVRGVAKEALVAPGGGDEDAEIPQAVPLPPRT</sequence>
<dbReference type="InterPro" id="IPR001969">
    <property type="entry name" value="Aspartic_peptidase_AS"/>
</dbReference>
<comment type="caution">
    <text evidence="2">The sequence shown here is derived from an EMBL/GenBank/DDBJ whole genome shotgun (WGS) entry which is preliminary data.</text>
</comment>
<organism evidence="2">
    <name type="scientific">Tanacetum cinerariifolium</name>
    <name type="common">Dalmatian daisy</name>
    <name type="synonym">Chrysanthemum cinerariifolium</name>
    <dbReference type="NCBI Taxonomy" id="118510"/>
    <lineage>
        <taxon>Eukaryota</taxon>
        <taxon>Viridiplantae</taxon>
        <taxon>Streptophyta</taxon>
        <taxon>Embryophyta</taxon>
        <taxon>Tracheophyta</taxon>
        <taxon>Spermatophyta</taxon>
        <taxon>Magnoliopsida</taxon>
        <taxon>eudicotyledons</taxon>
        <taxon>Gunneridae</taxon>
        <taxon>Pentapetalae</taxon>
        <taxon>asterids</taxon>
        <taxon>campanulids</taxon>
        <taxon>Asterales</taxon>
        <taxon>Asteraceae</taxon>
        <taxon>Asteroideae</taxon>
        <taxon>Anthemideae</taxon>
        <taxon>Anthemidinae</taxon>
        <taxon>Tanacetum</taxon>
    </lineage>
</organism>
<dbReference type="PROSITE" id="PS00141">
    <property type="entry name" value="ASP_PROTEASE"/>
    <property type="match status" value="1"/>
</dbReference>
<dbReference type="GO" id="GO:0004190">
    <property type="term" value="F:aspartic-type endopeptidase activity"/>
    <property type="evidence" value="ECO:0007669"/>
    <property type="project" value="InterPro"/>
</dbReference>
<evidence type="ECO:0000313" key="2">
    <source>
        <dbReference type="EMBL" id="GEU46085.1"/>
    </source>
</evidence>
<protein>
    <submittedName>
        <fullName evidence="2">Uncharacterized protein</fullName>
    </submittedName>
</protein>
<reference evidence="2" key="1">
    <citation type="journal article" date="2019" name="Sci. Rep.">
        <title>Draft genome of Tanacetum cinerariifolium, the natural source of mosquito coil.</title>
        <authorList>
            <person name="Yamashiro T."/>
            <person name="Shiraishi A."/>
            <person name="Satake H."/>
            <person name="Nakayama K."/>
        </authorList>
    </citation>
    <scope>NUCLEOTIDE SEQUENCE</scope>
</reference>
<accession>A0A6L2KDK3</accession>
<feature type="region of interest" description="Disordered" evidence="1">
    <location>
        <begin position="533"/>
        <end position="553"/>
    </location>
</feature>